<protein>
    <submittedName>
        <fullName evidence="1">Uncharacterized protein</fullName>
    </submittedName>
</protein>
<proteinExistence type="predicted"/>
<reference evidence="1" key="1">
    <citation type="submission" date="2022-01" db="EMBL/GenBank/DDBJ databases">
        <title>Novel species in genus Dyadobacter.</title>
        <authorList>
            <person name="Ma C."/>
        </authorList>
    </citation>
    <scope>NUCLEOTIDE SEQUENCE</scope>
    <source>
        <strain evidence="1">CY357</strain>
    </source>
</reference>
<dbReference type="AlphaFoldDB" id="A0A9X1TTC9"/>
<dbReference type="RefSeq" id="WP_235177381.1">
    <property type="nucleotide sequence ID" value="NZ_JAKFFV010000004.1"/>
</dbReference>
<sequence length="72" mass="7766">MKTKSKDSAAKAISVGDPYLSKRLLVSRAQSAGRAAAKEAMELMGYVVTVKDGWVGKLYPDGSFQKMKQLDG</sequence>
<gene>
    <name evidence="1" type="ORF">L0661_07875</name>
</gene>
<organism evidence="1 2">
    <name type="scientific">Dyadobacter chenhuakuii</name>
    <dbReference type="NCBI Taxonomy" id="2909339"/>
    <lineage>
        <taxon>Bacteria</taxon>
        <taxon>Pseudomonadati</taxon>
        <taxon>Bacteroidota</taxon>
        <taxon>Cytophagia</taxon>
        <taxon>Cytophagales</taxon>
        <taxon>Spirosomataceae</taxon>
        <taxon>Dyadobacter</taxon>
    </lineage>
</organism>
<dbReference type="Proteomes" id="UP001139411">
    <property type="component" value="Unassembled WGS sequence"/>
</dbReference>
<dbReference type="EMBL" id="JAKFFV010000004">
    <property type="protein sequence ID" value="MCF2498218.1"/>
    <property type="molecule type" value="Genomic_DNA"/>
</dbReference>
<evidence type="ECO:0000313" key="1">
    <source>
        <dbReference type="EMBL" id="MCF2498218.1"/>
    </source>
</evidence>
<comment type="caution">
    <text evidence="1">The sequence shown here is derived from an EMBL/GenBank/DDBJ whole genome shotgun (WGS) entry which is preliminary data.</text>
</comment>
<accession>A0A9X1TTC9</accession>
<evidence type="ECO:0000313" key="2">
    <source>
        <dbReference type="Proteomes" id="UP001139411"/>
    </source>
</evidence>
<name>A0A9X1TTC9_9BACT</name>